<sequence>MKSLGILVFILVAIQGESAESPDEIPSTPSVPWLVHLRFTRLSLRGKLDTCVGALYNDRWVLTAASCLMEDIEGYNITSRYIWSRFDTKHVFTPGFVIESLDVITHPQFDPITLENNLGLLDLNRRIEFTDKIQPIELAESDDQPPSSGRVCSYGEKDGKFGEDLFCVDVTVTEADGLLIAQSSVNASKYDIGAALVSDGKVHGILVRAADDNSAGAFLPTSKFVSWIEDVTIEKEPDSEETLEVDDNDVLVAE</sequence>
<keyword evidence="1" id="KW-1015">Disulfide bond</keyword>
<proteinExistence type="predicted"/>
<dbReference type="SMART" id="SM00020">
    <property type="entry name" value="Tryp_SPc"/>
    <property type="match status" value="1"/>
</dbReference>
<dbReference type="SUPFAM" id="SSF50494">
    <property type="entry name" value="Trypsin-like serine proteases"/>
    <property type="match status" value="1"/>
</dbReference>
<dbReference type="AlphaFoldDB" id="A0A9P0T8M6"/>
<dbReference type="GO" id="GO:0004252">
    <property type="term" value="F:serine-type endopeptidase activity"/>
    <property type="evidence" value="ECO:0007669"/>
    <property type="project" value="InterPro"/>
</dbReference>
<evidence type="ECO:0000256" key="2">
    <source>
        <dbReference type="SAM" id="SignalP"/>
    </source>
</evidence>
<dbReference type="Gene3D" id="2.40.10.10">
    <property type="entry name" value="Trypsin-like serine proteases"/>
    <property type="match status" value="1"/>
</dbReference>
<dbReference type="InterPro" id="IPR043504">
    <property type="entry name" value="Peptidase_S1_PA_chymotrypsin"/>
</dbReference>
<keyword evidence="5" id="KW-1185">Reference proteome</keyword>
<evidence type="ECO:0000313" key="5">
    <source>
        <dbReference type="Proteomes" id="UP001152562"/>
    </source>
</evidence>
<evidence type="ECO:0000256" key="1">
    <source>
        <dbReference type="ARBA" id="ARBA00023157"/>
    </source>
</evidence>
<reference evidence="4" key="1">
    <citation type="submission" date="2022-05" db="EMBL/GenBank/DDBJ databases">
        <authorList>
            <person name="Okamura Y."/>
        </authorList>
    </citation>
    <scope>NUCLEOTIDE SEQUENCE</scope>
</reference>
<dbReference type="InterPro" id="IPR009003">
    <property type="entry name" value="Peptidase_S1_PA"/>
</dbReference>
<organism evidence="4 5">
    <name type="scientific">Pieris brassicae</name>
    <name type="common">White butterfly</name>
    <name type="synonym">Large white butterfly</name>
    <dbReference type="NCBI Taxonomy" id="7116"/>
    <lineage>
        <taxon>Eukaryota</taxon>
        <taxon>Metazoa</taxon>
        <taxon>Ecdysozoa</taxon>
        <taxon>Arthropoda</taxon>
        <taxon>Hexapoda</taxon>
        <taxon>Insecta</taxon>
        <taxon>Pterygota</taxon>
        <taxon>Neoptera</taxon>
        <taxon>Endopterygota</taxon>
        <taxon>Lepidoptera</taxon>
        <taxon>Glossata</taxon>
        <taxon>Ditrysia</taxon>
        <taxon>Papilionoidea</taxon>
        <taxon>Pieridae</taxon>
        <taxon>Pierinae</taxon>
        <taxon>Pieris</taxon>
    </lineage>
</organism>
<evidence type="ECO:0000313" key="4">
    <source>
        <dbReference type="EMBL" id="CAH4023138.1"/>
    </source>
</evidence>
<dbReference type="PROSITE" id="PS50240">
    <property type="entry name" value="TRYPSIN_DOM"/>
    <property type="match status" value="1"/>
</dbReference>
<evidence type="ECO:0000259" key="3">
    <source>
        <dbReference type="PROSITE" id="PS50240"/>
    </source>
</evidence>
<keyword evidence="2" id="KW-0732">Signal</keyword>
<feature type="signal peptide" evidence="2">
    <location>
        <begin position="1"/>
        <end position="19"/>
    </location>
</feature>
<protein>
    <recommendedName>
        <fullName evidence="3">Peptidase S1 domain-containing protein</fullName>
    </recommendedName>
</protein>
<dbReference type="InterPro" id="IPR001254">
    <property type="entry name" value="Trypsin_dom"/>
</dbReference>
<dbReference type="EMBL" id="CALOZG010000004">
    <property type="protein sequence ID" value="CAH4023138.1"/>
    <property type="molecule type" value="Genomic_DNA"/>
</dbReference>
<accession>A0A9P0T8M6</accession>
<gene>
    <name evidence="4" type="ORF">PIBRA_LOCUS4129</name>
</gene>
<feature type="domain" description="Peptidase S1" evidence="3">
    <location>
        <begin position="13"/>
        <end position="233"/>
    </location>
</feature>
<dbReference type="Proteomes" id="UP001152562">
    <property type="component" value="Unassembled WGS sequence"/>
</dbReference>
<name>A0A9P0T8M6_PIEBR</name>
<feature type="chain" id="PRO_5040516408" description="Peptidase S1 domain-containing protein" evidence="2">
    <location>
        <begin position="20"/>
        <end position="254"/>
    </location>
</feature>
<dbReference type="Pfam" id="PF00089">
    <property type="entry name" value="Trypsin"/>
    <property type="match status" value="1"/>
</dbReference>
<comment type="caution">
    <text evidence="4">The sequence shown here is derived from an EMBL/GenBank/DDBJ whole genome shotgun (WGS) entry which is preliminary data.</text>
</comment>
<dbReference type="PANTHER" id="PTHR24250">
    <property type="entry name" value="CHYMOTRYPSIN-RELATED"/>
    <property type="match status" value="1"/>
</dbReference>
<dbReference type="GO" id="GO:0006508">
    <property type="term" value="P:proteolysis"/>
    <property type="evidence" value="ECO:0007669"/>
    <property type="project" value="InterPro"/>
</dbReference>